<dbReference type="KEGG" id="pth:PTH_1057"/>
<gene>
    <name evidence="1" type="ordered locus">PTH_1057</name>
</gene>
<sequence>MRCPVCGGKATGKVGIDQYYCWDCCVEYRINKEGVQIYELAEDGSLVAFDPQNEFLL</sequence>
<reference evidence="2" key="1">
    <citation type="journal article" date="2008" name="Genome Res.">
        <title>The genome of Pelotomaculum thermopropionicum reveals niche-associated evolution in anaerobic microbiota.</title>
        <authorList>
            <person name="Kosaka T."/>
            <person name="Kato S."/>
            <person name="Shimoyama T."/>
            <person name="Ishii S."/>
            <person name="Abe T."/>
            <person name="Watanabe K."/>
        </authorList>
    </citation>
    <scope>NUCLEOTIDE SEQUENCE [LARGE SCALE GENOMIC DNA]</scope>
    <source>
        <strain evidence="2">DSM 13744 / JCM 10971 / SI</strain>
    </source>
</reference>
<dbReference type="EMBL" id="AP009389">
    <property type="protein sequence ID" value="BAF59238.1"/>
    <property type="molecule type" value="Genomic_DNA"/>
</dbReference>
<proteinExistence type="predicted"/>
<dbReference type="HOGENOM" id="CLU_198029_1_0_9"/>
<dbReference type="Proteomes" id="UP000006556">
    <property type="component" value="Chromosome"/>
</dbReference>
<dbReference type="STRING" id="370438.PTH_1057"/>
<evidence type="ECO:0000313" key="1">
    <source>
        <dbReference type="EMBL" id="BAF59238.1"/>
    </source>
</evidence>
<dbReference type="eggNOG" id="ENOG5032ZSJ">
    <property type="taxonomic scope" value="Bacteria"/>
</dbReference>
<name>A5D3F1_PELTS</name>
<dbReference type="AlphaFoldDB" id="A5D3F1"/>
<keyword evidence="2" id="KW-1185">Reference proteome</keyword>
<organism evidence="1 2">
    <name type="scientific">Pelotomaculum thermopropionicum (strain DSM 13744 / JCM 10971 / SI)</name>
    <dbReference type="NCBI Taxonomy" id="370438"/>
    <lineage>
        <taxon>Bacteria</taxon>
        <taxon>Bacillati</taxon>
        <taxon>Bacillota</taxon>
        <taxon>Clostridia</taxon>
        <taxon>Eubacteriales</taxon>
        <taxon>Desulfotomaculaceae</taxon>
        <taxon>Pelotomaculum</taxon>
    </lineage>
</organism>
<accession>A5D3F1</accession>
<protein>
    <submittedName>
        <fullName evidence="1">Uncharacterized protein</fullName>
    </submittedName>
</protein>
<evidence type="ECO:0000313" key="2">
    <source>
        <dbReference type="Proteomes" id="UP000006556"/>
    </source>
</evidence>